<dbReference type="AlphaFoldDB" id="A0A0N8GPP4"/>
<protein>
    <recommendedName>
        <fullName evidence="4">3-keto-disaccharide hydrolase domain-containing protein</fullName>
    </recommendedName>
</protein>
<organism evidence="2 3">
    <name type="scientific">Herpetosiphon geysericola</name>
    <dbReference type="NCBI Taxonomy" id="70996"/>
    <lineage>
        <taxon>Bacteria</taxon>
        <taxon>Bacillati</taxon>
        <taxon>Chloroflexota</taxon>
        <taxon>Chloroflexia</taxon>
        <taxon>Herpetosiphonales</taxon>
        <taxon>Herpetosiphonaceae</taxon>
        <taxon>Herpetosiphon</taxon>
    </lineage>
</organism>
<evidence type="ECO:0000256" key="1">
    <source>
        <dbReference type="SAM" id="SignalP"/>
    </source>
</evidence>
<evidence type="ECO:0008006" key="4">
    <source>
        <dbReference type="Google" id="ProtNLM"/>
    </source>
</evidence>
<dbReference type="STRING" id="70996.SE18_22815"/>
<dbReference type="Gene3D" id="2.60.120.560">
    <property type="entry name" value="Exo-inulinase, domain 1"/>
    <property type="match status" value="1"/>
</dbReference>
<comment type="caution">
    <text evidence="2">The sequence shown here is derived from an EMBL/GenBank/DDBJ whole genome shotgun (WGS) entry which is preliminary data.</text>
</comment>
<dbReference type="PROSITE" id="PS51257">
    <property type="entry name" value="PROKAR_LIPOPROTEIN"/>
    <property type="match status" value="1"/>
</dbReference>
<keyword evidence="1" id="KW-0732">Signal</keyword>
<evidence type="ECO:0000313" key="3">
    <source>
        <dbReference type="Proteomes" id="UP000050277"/>
    </source>
</evidence>
<reference evidence="2 3" key="1">
    <citation type="submission" date="2015-07" db="EMBL/GenBank/DDBJ databases">
        <title>Whole genome sequence of Herpetosiphon geysericola DSM 7119.</title>
        <authorList>
            <person name="Hemp J."/>
            <person name="Ward L.M."/>
            <person name="Pace L.A."/>
            <person name="Fischer W.W."/>
        </authorList>
    </citation>
    <scope>NUCLEOTIDE SEQUENCE [LARGE SCALE GENOMIC DNA]</scope>
    <source>
        <strain evidence="2 3">DSM 7119</strain>
    </source>
</reference>
<name>A0A0N8GPP4_9CHLR</name>
<dbReference type="Proteomes" id="UP000050277">
    <property type="component" value="Unassembled WGS sequence"/>
</dbReference>
<sequence>MKPFRWLSIGVLCSVLLGCAATVQPTATPTTMTNLQEAWHQWPVVLTDSFRDNRNKWMAGPFQYDNATGSMDVGPELYRMEMKGGDSLIYSSVAAEYIVDREKGFYASIDAKSFEKVHDTYGLLFLSQAIDNSVTINKATNFYYFEIIEDCYRLLYTNESEWKEIITLTSLPEKSQKEFNRLAVVVKDKTIMLLFNGLYLTDIEVDDLLKLGTIGVICGAYGANVTQVCEFDNLEVRKPE</sequence>
<dbReference type="EMBL" id="LGKP01000035">
    <property type="protein sequence ID" value="KPL81466.1"/>
    <property type="molecule type" value="Genomic_DNA"/>
</dbReference>
<evidence type="ECO:0000313" key="2">
    <source>
        <dbReference type="EMBL" id="KPL81466.1"/>
    </source>
</evidence>
<feature type="chain" id="PRO_5006025826" description="3-keto-disaccharide hydrolase domain-containing protein" evidence="1">
    <location>
        <begin position="21"/>
        <end position="240"/>
    </location>
</feature>
<proteinExistence type="predicted"/>
<accession>A0A0N8GPP4</accession>
<gene>
    <name evidence="2" type="ORF">SE18_22815</name>
</gene>
<keyword evidence="3" id="KW-1185">Reference proteome</keyword>
<dbReference type="OrthoDB" id="147879at2"/>
<feature type="signal peptide" evidence="1">
    <location>
        <begin position="1"/>
        <end position="20"/>
    </location>
</feature>
<dbReference type="RefSeq" id="WP_054536766.1">
    <property type="nucleotide sequence ID" value="NZ_LGKP01000035.1"/>
</dbReference>